<dbReference type="GO" id="GO:0016887">
    <property type="term" value="F:ATP hydrolysis activity"/>
    <property type="evidence" value="ECO:0007669"/>
    <property type="project" value="InterPro"/>
</dbReference>
<dbReference type="PANTHER" id="PTHR35894">
    <property type="entry name" value="GENERAL SECRETION PATHWAY PROTEIN A-RELATED"/>
    <property type="match status" value="1"/>
</dbReference>
<dbReference type="EMBL" id="WNLA01000028">
    <property type="protein sequence ID" value="MTW05732.1"/>
    <property type="molecule type" value="Genomic_DNA"/>
</dbReference>
<dbReference type="PANTHER" id="PTHR35894:SF1">
    <property type="entry name" value="PHOSPHORIBULOKINASE _ URIDINE KINASE FAMILY"/>
    <property type="match status" value="1"/>
</dbReference>
<dbReference type="SUPFAM" id="SSF52540">
    <property type="entry name" value="P-loop containing nucleoside triphosphate hydrolases"/>
    <property type="match status" value="1"/>
</dbReference>
<dbReference type="InterPro" id="IPR027417">
    <property type="entry name" value="P-loop_NTPase"/>
</dbReference>
<proteinExistence type="predicted"/>
<dbReference type="InterPro" id="IPR036365">
    <property type="entry name" value="PGBD-like_sf"/>
</dbReference>
<reference evidence="2 3" key="1">
    <citation type="submission" date="2019-11" db="EMBL/GenBank/DDBJ databases">
        <title>Type strains purchased from KCTC, JCM and DSMZ.</title>
        <authorList>
            <person name="Lu H."/>
        </authorList>
    </citation>
    <scope>NUCLEOTIDE SEQUENCE [LARGE SCALE GENOMIC DNA]</scope>
    <source>
        <strain evidence="2 3">KCTC 42409</strain>
    </source>
</reference>
<evidence type="ECO:0000313" key="2">
    <source>
        <dbReference type="EMBL" id="MTW05732.1"/>
    </source>
</evidence>
<dbReference type="SUPFAM" id="SSF47090">
    <property type="entry name" value="PGBD-like"/>
    <property type="match status" value="1"/>
</dbReference>
<name>A0A6L6Q943_9BURK</name>
<dbReference type="InterPro" id="IPR036366">
    <property type="entry name" value="PGBDSf"/>
</dbReference>
<dbReference type="SMART" id="SM00382">
    <property type="entry name" value="AAA"/>
    <property type="match status" value="1"/>
</dbReference>
<feature type="domain" description="AAA+ ATPase" evidence="1">
    <location>
        <begin position="42"/>
        <end position="187"/>
    </location>
</feature>
<dbReference type="AlphaFoldDB" id="A0A6L6Q943"/>
<dbReference type="Gene3D" id="3.40.50.300">
    <property type="entry name" value="P-loop containing nucleotide triphosphate hydrolases"/>
    <property type="match status" value="1"/>
</dbReference>
<dbReference type="Gene3D" id="3.90.70.10">
    <property type="entry name" value="Cysteine proteinases"/>
    <property type="match status" value="1"/>
</dbReference>
<dbReference type="InterPro" id="IPR049945">
    <property type="entry name" value="AAA_22"/>
</dbReference>
<dbReference type="Pfam" id="PF01471">
    <property type="entry name" value="PG_binding_1"/>
    <property type="match status" value="1"/>
</dbReference>
<dbReference type="InterPro" id="IPR003593">
    <property type="entry name" value="AAA+_ATPase"/>
</dbReference>
<dbReference type="InterPro" id="IPR002477">
    <property type="entry name" value="Peptidoglycan-bd-like"/>
</dbReference>
<comment type="caution">
    <text evidence="2">The sequence shown here is derived from an EMBL/GenBank/DDBJ whole genome shotgun (WGS) entry which is preliminary data.</text>
</comment>
<dbReference type="InterPro" id="IPR052026">
    <property type="entry name" value="ExeA_AAA_ATPase_DNA-bind"/>
</dbReference>
<evidence type="ECO:0000313" key="3">
    <source>
        <dbReference type="Proteomes" id="UP000484015"/>
    </source>
</evidence>
<keyword evidence="3" id="KW-1185">Reference proteome</keyword>
<accession>A0A6L6Q943</accession>
<gene>
    <name evidence="2" type="ORF">GM668_27005</name>
</gene>
<sequence length="554" mass="59481">MYTQFFQLKQSPFSIAPDPRYLYMSERHREALAHLLYGVGSGGGFVLLTGEIGAGKTTVCRCFMEQIPANCELGYIFNPRLTVEELLQSVCEEFRIAMPEGLHSVKSYIDAINRHLLASHAAGRNNVLIIDEAQNLSPPVLEQLRLLTNLETSERKLLQIILIGQPELRTMLARPELEQLAQRVIARYHLGSLSVEETGSYIGHRLAVAGAHGAPFPRQLMSLIHRMTGGVPRRINLLCDRALLGAYVENTHTVTRAILRRAGAEVFTEAAAAAPPSRRRWQYAAAGVLAGAVLTGAAAWQLLPAMKSPQAALSAMPGAGAAPGAQAAAVTQAALGAPGTQRGPVAGADVQTATSGAAAGQADAALRQLAELWGQQVPDGDFCASAAKLNLRCLHGKGGLEELRSLDRPAVLQLTDGRTSRYAVLASLDGRNAVLRTAGKTENITADTLALRFDGAYTTLWRAPRAWRGEVVEGDRGPDVDWLARRLAEMNGARKPRDNRPLDSATLQLLRDFQQAQGLKVDGVAGPKTMIRLQQLAGVQEPRLAHAAAAVAGK</sequence>
<dbReference type="Proteomes" id="UP000484015">
    <property type="component" value="Unassembled WGS sequence"/>
</dbReference>
<organism evidence="2 3">
    <name type="scientific">Pseudoduganella ginsengisoli</name>
    <dbReference type="NCBI Taxonomy" id="1462440"/>
    <lineage>
        <taxon>Bacteria</taxon>
        <taxon>Pseudomonadati</taxon>
        <taxon>Pseudomonadota</taxon>
        <taxon>Betaproteobacteria</taxon>
        <taxon>Burkholderiales</taxon>
        <taxon>Oxalobacteraceae</taxon>
        <taxon>Telluria group</taxon>
        <taxon>Pseudoduganella</taxon>
    </lineage>
</organism>
<dbReference type="RefSeq" id="WP_155442073.1">
    <property type="nucleotide sequence ID" value="NZ_WNLA01000028.1"/>
</dbReference>
<protein>
    <submittedName>
        <fullName evidence="2">AAA family ATPase</fullName>
    </submittedName>
</protein>
<dbReference type="OrthoDB" id="9783370at2"/>
<dbReference type="Gene3D" id="1.10.101.10">
    <property type="entry name" value="PGBD-like superfamily/PGBD"/>
    <property type="match status" value="1"/>
</dbReference>
<dbReference type="Pfam" id="PF13401">
    <property type="entry name" value="AAA_22"/>
    <property type="match status" value="1"/>
</dbReference>
<evidence type="ECO:0000259" key="1">
    <source>
        <dbReference type="SMART" id="SM00382"/>
    </source>
</evidence>